<name>A0A7Y9FQH1_9SPHN</name>
<dbReference type="RefSeq" id="WP_179510023.1">
    <property type="nucleotide sequence ID" value="NZ_JACCBY010000006.1"/>
</dbReference>
<dbReference type="Proteomes" id="UP000517753">
    <property type="component" value="Unassembled WGS sequence"/>
</dbReference>
<protein>
    <submittedName>
        <fullName evidence="1">Putative DNA-binding transcriptional regulator AlpA</fullName>
    </submittedName>
</protein>
<dbReference type="EMBL" id="JACCBY010000006">
    <property type="protein sequence ID" value="NYD91600.1"/>
    <property type="molecule type" value="Genomic_DNA"/>
</dbReference>
<evidence type="ECO:0000313" key="2">
    <source>
        <dbReference type="Proteomes" id="UP000517753"/>
    </source>
</evidence>
<reference evidence="1 2" key="1">
    <citation type="submission" date="2020-07" db="EMBL/GenBank/DDBJ databases">
        <authorList>
            <person name="Partida-Martinez L."/>
            <person name="Huntemann M."/>
            <person name="Clum A."/>
            <person name="Wang J."/>
            <person name="Palaniappan K."/>
            <person name="Ritter S."/>
            <person name="Chen I.-M."/>
            <person name="Stamatis D."/>
            <person name="Reddy T."/>
            <person name="O'Malley R."/>
            <person name="Daum C."/>
            <person name="Shapiro N."/>
            <person name="Ivanova N."/>
            <person name="Kyrpides N."/>
            <person name="Woyke T."/>
        </authorList>
    </citation>
    <scope>NUCLEOTIDE SEQUENCE [LARGE SCALE GENOMIC DNA]</scope>
    <source>
        <strain evidence="1 2">AS2.3</strain>
    </source>
</reference>
<sequence>MSYQGPRFVCLKQIAAMADFSISSAGRYSNLPGFPDPFYFGGKKMWLGEEVWAWLMSCRRPRKP</sequence>
<keyword evidence="1" id="KW-0238">DNA-binding</keyword>
<reference evidence="1 2" key="2">
    <citation type="submission" date="2020-08" db="EMBL/GenBank/DDBJ databases">
        <title>The Agave Microbiome: Exploring the role of microbial communities in plant adaptations to desert environments.</title>
        <authorList>
            <person name="Partida-Martinez L.P."/>
        </authorList>
    </citation>
    <scope>NUCLEOTIDE SEQUENCE [LARGE SCALE GENOMIC DNA]</scope>
    <source>
        <strain evidence="1 2">AS2.3</strain>
    </source>
</reference>
<comment type="caution">
    <text evidence="1">The sequence shown here is derived from an EMBL/GenBank/DDBJ whole genome shotgun (WGS) entry which is preliminary data.</text>
</comment>
<dbReference type="GO" id="GO:0003677">
    <property type="term" value="F:DNA binding"/>
    <property type="evidence" value="ECO:0007669"/>
    <property type="project" value="UniProtKB-KW"/>
</dbReference>
<organism evidence="1 2">
    <name type="scientific">Sphingomonas melonis</name>
    <dbReference type="NCBI Taxonomy" id="152682"/>
    <lineage>
        <taxon>Bacteria</taxon>
        <taxon>Pseudomonadati</taxon>
        <taxon>Pseudomonadota</taxon>
        <taxon>Alphaproteobacteria</taxon>
        <taxon>Sphingomonadales</taxon>
        <taxon>Sphingomonadaceae</taxon>
        <taxon>Sphingomonas</taxon>
    </lineage>
</organism>
<dbReference type="AlphaFoldDB" id="A0A7Y9FQH1"/>
<keyword evidence="2" id="KW-1185">Reference proteome</keyword>
<evidence type="ECO:0000313" key="1">
    <source>
        <dbReference type="EMBL" id="NYD91600.1"/>
    </source>
</evidence>
<proteinExistence type="predicted"/>
<gene>
    <name evidence="1" type="ORF">HD841_003416</name>
</gene>
<accession>A0A7Y9FQH1</accession>